<dbReference type="AlphaFoldDB" id="A0AAV2Q416"/>
<gene>
    <name evidence="4" type="ORF">MNOR_LOCUS7628</name>
</gene>
<comment type="caution">
    <text evidence="4">The sequence shown here is derived from an EMBL/GenBank/DDBJ whole genome shotgun (WGS) entry which is preliminary data.</text>
</comment>
<dbReference type="PANTHER" id="PTHR14619">
    <property type="entry name" value="NEURON-DERIVED NEUROTROPHIC FACTOR"/>
    <property type="match status" value="1"/>
</dbReference>
<proteinExistence type="predicted"/>
<keyword evidence="5" id="KW-1185">Reference proteome</keyword>
<name>A0AAV2Q416_MEGNR</name>
<dbReference type="PANTHER" id="PTHR14619:SF3">
    <property type="entry name" value="PROTEIN NDNF"/>
    <property type="match status" value="1"/>
</dbReference>
<comment type="subcellular location">
    <subcellularLocation>
        <location evidence="1">Secreted</location>
    </subcellularLocation>
</comment>
<keyword evidence="3" id="KW-0677">Repeat</keyword>
<dbReference type="GO" id="GO:0005576">
    <property type="term" value="C:extracellular region"/>
    <property type="evidence" value="ECO:0007669"/>
    <property type="project" value="UniProtKB-SubCell"/>
</dbReference>
<organism evidence="4 5">
    <name type="scientific">Meganyctiphanes norvegica</name>
    <name type="common">Northern krill</name>
    <name type="synonym">Thysanopoda norvegica</name>
    <dbReference type="NCBI Taxonomy" id="48144"/>
    <lineage>
        <taxon>Eukaryota</taxon>
        <taxon>Metazoa</taxon>
        <taxon>Ecdysozoa</taxon>
        <taxon>Arthropoda</taxon>
        <taxon>Crustacea</taxon>
        <taxon>Multicrustacea</taxon>
        <taxon>Malacostraca</taxon>
        <taxon>Eumalacostraca</taxon>
        <taxon>Eucarida</taxon>
        <taxon>Euphausiacea</taxon>
        <taxon>Euphausiidae</taxon>
        <taxon>Meganyctiphanes</taxon>
    </lineage>
</organism>
<sequence>QITALDSDTNVHVYAASKWKTIELTSQMNVSTKTPYSNGIKFTWQQSYERGNQYCLAISAWRPFTSLCQARAADNYISGSTEATNHRRPAVVLMGCTDHHSYTLPERPHVIVHVAVWTRQGGPPLARAVVRPFKKPRVPRLQPGQLLTLEPSSGGRALARLRLRRGAKRLFVVAVACGANLKLQILSSDGSRVASVAGGQGALHLKLRQNQPSALKMVMTTNPPGAARTLLLAASTSAKGLPLPRLPRNTVVSTIKASCNNVTLQWKSASGNPNYCIMLQEDFNPGGHHIRALAQCDWEDVLQHPVGYLISQCNPGAMKARRQRYLVGHLLPAHAYIATILVQHPITRHVLALKPTYFKTKEDCSL</sequence>
<dbReference type="Proteomes" id="UP001497623">
    <property type="component" value="Unassembled WGS sequence"/>
</dbReference>
<dbReference type="InterPro" id="IPR019326">
    <property type="entry name" value="NDNF"/>
</dbReference>
<dbReference type="EMBL" id="CAXKWB010003397">
    <property type="protein sequence ID" value="CAL4069095.1"/>
    <property type="molecule type" value="Genomic_DNA"/>
</dbReference>
<accession>A0AAV2Q416</accession>
<evidence type="ECO:0000256" key="3">
    <source>
        <dbReference type="ARBA" id="ARBA00022737"/>
    </source>
</evidence>
<evidence type="ECO:0000313" key="4">
    <source>
        <dbReference type="EMBL" id="CAL4069095.1"/>
    </source>
</evidence>
<evidence type="ECO:0000313" key="5">
    <source>
        <dbReference type="Proteomes" id="UP001497623"/>
    </source>
</evidence>
<evidence type="ECO:0000256" key="2">
    <source>
        <dbReference type="ARBA" id="ARBA00022525"/>
    </source>
</evidence>
<keyword evidence="2" id="KW-0964">Secreted</keyword>
<protein>
    <recommendedName>
        <fullName evidence="6">Protein NDNF</fullName>
    </recommendedName>
</protein>
<evidence type="ECO:0000256" key="1">
    <source>
        <dbReference type="ARBA" id="ARBA00004613"/>
    </source>
</evidence>
<evidence type="ECO:0008006" key="6">
    <source>
        <dbReference type="Google" id="ProtNLM"/>
    </source>
</evidence>
<feature type="non-terminal residue" evidence="4">
    <location>
        <position position="1"/>
    </location>
</feature>
<reference evidence="4 5" key="1">
    <citation type="submission" date="2024-05" db="EMBL/GenBank/DDBJ databases">
        <authorList>
            <person name="Wallberg A."/>
        </authorList>
    </citation>
    <scope>NUCLEOTIDE SEQUENCE [LARGE SCALE GENOMIC DNA]</scope>
</reference>